<accession>A0A9Q1IFX9</accession>
<feature type="compositionally biased region" description="Low complexity" evidence="1">
    <location>
        <begin position="1"/>
        <end position="11"/>
    </location>
</feature>
<evidence type="ECO:0000313" key="2">
    <source>
        <dbReference type="EMBL" id="KAJ8338267.1"/>
    </source>
</evidence>
<name>A0A9Q1IFX9_SYNKA</name>
<feature type="compositionally biased region" description="Basic residues" evidence="1">
    <location>
        <begin position="60"/>
        <end position="72"/>
    </location>
</feature>
<gene>
    <name evidence="2" type="ORF">SKAU_G00372330</name>
</gene>
<sequence length="117" mass="12692">MRTALVGSMSGAGPGPSPPGAVSRVSLLKTRYAASSDIPRGVVVTHSFGPPRERGDGLHRGKTRSQRAHHRHAESLESVRASLPRRRVLELIVPVTRGELEAEFVLTRAQSLHLSWS</sequence>
<reference evidence="2" key="1">
    <citation type="journal article" date="2023" name="Science">
        <title>Genome structures resolve the early diversification of teleost fishes.</title>
        <authorList>
            <person name="Parey E."/>
            <person name="Louis A."/>
            <person name="Montfort J."/>
            <person name="Bouchez O."/>
            <person name="Roques C."/>
            <person name="Iampietro C."/>
            <person name="Lluch J."/>
            <person name="Castinel A."/>
            <person name="Donnadieu C."/>
            <person name="Desvignes T."/>
            <person name="Floi Bucao C."/>
            <person name="Jouanno E."/>
            <person name="Wen M."/>
            <person name="Mejri S."/>
            <person name="Dirks R."/>
            <person name="Jansen H."/>
            <person name="Henkel C."/>
            <person name="Chen W.J."/>
            <person name="Zahm M."/>
            <person name="Cabau C."/>
            <person name="Klopp C."/>
            <person name="Thompson A.W."/>
            <person name="Robinson-Rechavi M."/>
            <person name="Braasch I."/>
            <person name="Lecointre G."/>
            <person name="Bobe J."/>
            <person name="Postlethwait J.H."/>
            <person name="Berthelot C."/>
            <person name="Roest Crollius H."/>
            <person name="Guiguen Y."/>
        </authorList>
    </citation>
    <scope>NUCLEOTIDE SEQUENCE</scope>
    <source>
        <strain evidence="2">WJC10195</strain>
    </source>
</reference>
<protein>
    <submittedName>
        <fullName evidence="2">Uncharacterized protein</fullName>
    </submittedName>
</protein>
<evidence type="ECO:0000313" key="3">
    <source>
        <dbReference type="Proteomes" id="UP001152622"/>
    </source>
</evidence>
<dbReference type="Proteomes" id="UP001152622">
    <property type="component" value="Chromosome 18"/>
</dbReference>
<dbReference type="EMBL" id="JAINUF010000018">
    <property type="protein sequence ID" value="KAJ8338267.1"/>
    <property type="molecule type" value="Genomic_DNA"/>
</dbReference>
<organism evidence="2 3">
    <name type="scientific">Synaphobranchus kaupii</name>
    <name type="common">Kaup's arrowtooth eel</name>
    <dbReference type="NCBI Taxonomy" id="118154"/>
    <lineage>
        <taxon>Eukaryota</taxon>
        <taxon>Metazoa</taxon>
        <taxon>Chordata</taxon>
        <taxon>Craniata</taxon>
        <taxon>Vertebrata</taxon>
        <taxon>Euteleostomi</taxon>
        <taxon>Actinopterygii</taxon>
        <taxon>Neopterygii</taxon>
        <taxon>Teleostei</taxon>
        <taxon>Anguilliformes</taxon>
        <taxon>Synaphobranchidae</taxon>
        <taxon>Synaphobranchus</taxon>
    </lineage>
</organism>
<dbReference type="AlphaFoldDB" id="A0A9Q1IFX9"/>
<comment type="caution">
    <text evidence="2">The sequence shown here is derived from an EMBL/GenBank/DDBJ whole genome shotgun (WGS) entry which is preliminary data.</text>
</comment>
<evidence type="ECO:0000256" key="1">
    <source>
        <dbReference type="SAM" id="MobiDB-lite"/>
    </source>
</evidence>
<keyword evidence="3" id="KW-1185">Reference proteome</keyword>
<feature type="region of interest" description="Disordered" evidence="1">
    <location>
        <begin position="1"/>
        <end position="22"/>
    </location>
</feature>
<proteinExistence type="predicted"/>
<feature type="region of interest" description="Disordered" evidence="1">
    <location>
        <begin position="43"/>
        <end position="78"/>
    </location>
</feature>